<reference evidence="2" key="1">
    <citation type="journal article" date="2022" name="Mol. Ecol. Resour.">
        <title>The genomes of chicory, endive, great burdock and yacon provide insights into Asteraceae palaeo-polyploidization history and plant inulin production.</title>
        <authorList>
            <person name="Fan W."/>
            <person name="Wang S."/>
            <person name="Wang H."/>
            <person name="Wang A."/>
            <person name="Jiang F."/>
            <person name="Liu H."/>
            <person name="Zhao H."/>
            <person name="Xu D."/>
            <person name="Zhang Y."/>
        </authorList>
    </citation>
    <scope>NUCLEOTIDE SEQUENCE [LARGE SCALE GENOMIC DNA]</scope>
    <source>
        <strain evidence="2">cv. Yunnan</strain>
    </source>
</reference>
<comment type="caution">
    <text evidence="1">The sequence shown here is derived from an EMBL/GenBank/DDBJ whole genome shotgun (WGS) entry which is preliminary data.</text>
</comment>
<reference evidence="1 2" key="2">
    <citation type="journal article" date="2022" name="Mol. Ecol. Resour.">
        <title>The genomes of chicory, endive, great burdock and yacon provide insights into Asteraceae paleo-polyploidization history and plant inulin production.</title>
        <authorList>
            <person name="Fan W."/>
            <person name="Wang S."/>
            <person name="Wang H."/>
            <person name="Wang A."/>
            <person name="Jiang F."/>
            <person name="Liu H."/>
            <person name="Zhao H."/>
            <person name="Xu D."/>
            <person name="Zhang Y."/>
        </authorList>
    </citation>
    <scope>NUCLEOTIDE SEQUENCE [LARGE SCALE GENOMIC DNA]</scope>
    <source>
        <strain evidence="2">cv. Yunnan</strain>
        <tissue evidence="1">Leaves</tissue>
    </source>
</reference>
<evidence type="ECO:0000313" key="2">
    <source>
        <dbReference type="Proteomes" id="UP001056120"/>
    </source>
</evidence>
<dbReference type="EMBL" id="CM042030">
    <property type="protein sequence ID" value="KAI3786533.1"/>
    <property type="molecule type" value="Genomic_DNA"/>
</dbReference>
<evidence type="ECO:0000313" key="1">
    <source>
        <dbReference type="EMBL" id="KAI3786533.1"/>
    </source>
</evidence>
<gene>
    <name evidence="1" type="ORF">L1987_40283</name>
</gene>
<organism evidence="1 2">
    <name type="scientific">Smallanthus sonchifolius</name>
    <dbReference type="NCBI Taxonomy" id="185202"/>
    <lineage>
        <taxon>Eukaryota</taxon>
        <taxon>Viridiplantae</taxon>
        <taxon>Streptophyta</taxon>
        <taxon>Embryophyta</taxon>
        <taxon>Tracheophyta</taxon>
        <taxon>Spermatophyta</taxon>
        <taxon>Magnoliopsida</taxon>
        <taxon>eudicotyledons</taxon>
        <taxon>Gunneridae</taxon>
        <taxon>Pentapetalae</taxon>
        <taxon>asterids</taxon>
        <taxon>campanulids</taxon>
        <taxon>Asterales</taxon>
        <taxon>Asteraceae</taxon>
        <taxon>Asteroideae</taxon>
        <taxon>Heliantheae alliance</taxon>
        <taxon>Millerieae</taxon>
        <taxon>Smallanthus</taxon>
    </lineage>
</organism>
<proteinExistence type="predicted"/>
<sequence length="206" mass="22337">MSKPQPDPRAQKSEDTSEDSDALIEALDDRLVRLQGEVGLNGGETRLKEDQIPQPPTPLQPVVSYDKNVQEELDQVQQSDPKEESKEEQVGDAEGVHSNTDSGEAVPYSVIHGEDTSSEEVRPLAPSPPRSPSPAPLHNDWEIIPLSTEMSKLQPNPGAQQSEDTSEDSDAIIEALDDCLVRIYDEVGLNGSALGRLHGRVVAGET</sequence>
<dbReference type="Proteomes" id="UP001056120">
    <property type="component" value="Linkage Group LG13"/>
</dbReference>
<accession>A0ACB9GSL4</accession>
<protein>
    <submittedName>
        <fullName evidence="1">Uncharacterized protein</fullName>
    </submittedName>
</protein>
<name>A0ACB9GSL4_9ASTR</name>
<keyword evidence="2" id="KW-1185">Reference proteome</keyword>